<dbReference type="InterPro" id="IPR009057">
    <property type="entry name" value="Homeodomain-like_sf"/>
</dbReference>
<dbReference type="SUPFAM" id="SSF51215">
    <property type="entry name" value="Regulatory protein AraC"/>
    <property type="match status" value="1"/>
</dbReference>
<dbReference type="InterPro" id="IPR003313">
    <property type="entry name" value="AraC-bd"/>
</dbReference>
<feature type="domain" description="HTH araC/xylS-type" evidence="4">
    <location>
        <begin position="185"/>
        <end position="283"/>
    </location>
</feature>
<accession>A0A8J3HZ03</accession>
<evidence type="ECO:0000256" key="2">
    <source>
        <dbReference type="ARBA" id="ARBA00023125"/>
    </source>
</evidence>
<dbReference type="PROSITE" id="PS01124">
    <property type="entry name" value="HTH_ARAC_FAMILY_2"/>
    <property type="match status" value="1"/>
</dbReference>
<dbReference type="Gene3D" id="1.10.10.60">
    <property type="entry name" value="Homeodomain-like"/>
    <property type="match status" value="2"/>
</dbReference>
<dbReference type="AlphaFoldDB" id="A0A8J3HZ03"/>
<sequence length="288" mass="33135">MVNFETPAPPPDIFVSGYLQEHYGYAVQRSRGSGNWLITYTIAGQGLYRLHKERILAEPGDLVILKTGASHDYSVPRDGTWEFLWAHFLPLADWTNWLHLPELCPGLCKISLHATATRDRVQQAFLQLNADLNSFFVSHNPPTSPSDSLAILQRKLALNRLEEILLLAIMENRFEERRSYDPRIQQVLERITDDLREWHTVEALAQMVALSPSRLAHLFKQEVGSPLIQTILELRLKQAARLLAFTNHNIEQIATEVGFRSPFYFSRQFSNHYGLSPTAYRYFHTTHP</sequence>
<dbReference type="Proteomes" id="UP000612362">
    <property type="component" value="Unassembled WGS sequence"/>
</dbReference>
<dbReference type="GO" id="GO:0003700">
    <property type="term" value="F:DNA-binding transcription factor activity"/>
    <property type="evidence" value="ECO:0007669"/>
    <property type="project" value="InterPro"/>
</dbReference>
<comment type="caution">
    <text evidence="5">The sequence shown here is derived from an EMBL/GenBank/DDBJ whole genome shotgun (WGS) entry which is preliminary data.</text>
</comment>
<dbReference type="Gene3D" id="2.60.120.280">
    <property type="entry name" value="Regulatory protein AraC"/>
    <property type="match status" value="1"/>
</dbReference>
<keyword evidence="2 5" id="KW-0238">DNA-binding</keyword>
<dbReference type="SMART" id="SM00342">
    <property type="entry name" value="HTH_ARAC"/>
    <property type="match status" value="1"/>
</dbReference>
<dbReference type="PROSITE" id="PS00041">
    <property type="entry name" value="HTH_ARAC_FAMILY_1"/>
    <property type="match status" value="1"/>
</dbReference>
<gene>
    <name evidence="5" type="primary">araC</name>
    <name evidence="5" type="ORF">KSX_45120</name>
</gene>
<dbReference type="EMBL" id="BNJF01000002">
    <property type="protein sequence ID" value="GHO46349.1"/>
    <property type="molecule type" value="Genomic_DNA"/>
</dbReference>
<evidence type="ECO:0000256" key="3">
    <source>
        <dbReference type="ARBA" id="ARBA00023163"/>
    </source>
</evidence>
<dbReference type="SUPFAM" id="SSF46689">
    <property type="entry name" value="Homeodomain-like"/>
    <property type="match status" value="2"/>
</dbReference>
<dbReference type="Pfam" id="PF02311">
    <property type="entry name" value="AraC_binding"/>
    <property type="match status" value="1"/>
</dbReference>
<evidence type="ECO:0000259" key="4">
    <source>
        <dbReference type="PROSITE" id="PS01124"/>
    </source>
</evidence>
<keyword evidence="3" id="KW-0804">Transcription</keyword>
<organism evidence="5 6">
    <name type="scientific">Ktedonospora formicarum</name>
    <dbReference type="NCBI Taxonomy" id="2778364"/>
    <lineage>
        <taxon>Bacteria</taxon>
        <taxon>Bacillati</taxon>
        <taxon>Chloroflexota</taxon>
        <taxon>Ktedonobacteria</taxon>
        <taxon>Ktedonobacterales</taxon>
        <taxon>Ktedonobacteraceae</taxon>
        <taxon>Ktedonospora</taxon>
    </lineage>
</organism>
<reference evidence="5" key="1">
    <citation type="submission" date="2020-10" db="EMBL/GenBank/DDBJ databases">
        <title>Taxonomic study of unclassified bacteria belonging to the class Ktedonobacteria.</title>
        <authorList>
            <person name="Yabe S."/>
            <person name="Wang C.M."/>
            <person name="Zheng Y."/>
            <person name="Sakai Y."/>
            <person name="Cavaletti L."/>
            <person name="Monciardini P."/>
            <person name="Donadio S."/>
        </authorList>
    </citation>
    <scope>NUCLEOTIDE SEQUENCE</scope>
    <source>
        <strain evidence="5">SOSP1-1</strain>
    </source>
</reference>
<keyword evidence="1" id="KW-0805">Transcription regulation</keyword>
<evidence type="ECO:0000313" key="5">
    <source>
        <dbReference type="EMBL" id="GHO46349.1"/>
    </source>
</evidence>
<dbReference type="PANTHER" id="PTHR43280">
    <property type="entry name" value="ARAC-FAMILY TRANSCRIPTIONAL REGULATOR"/>
    <property type="match status" value="1"/>
</dbReference>
<dbReference type="PRINTS" id="PR00032">
    <property type="entry name" value="HTHARAC"/>
</dbReference>
<evidence type="ECO:0000256" key="1">
    <source>
        <dbReference type="ARBA" id="ARBA00023015"/>
    </source>
</evidence>
<dbReference type="Pfam" id="PF12833">
    <property type="entry name" value="HTH_18"/>
    <property type="match status" value="1"/>
</dbReference>
<name>A0A8J3HZ03_9CHLR</name>
<proteinExistence type="predicted"/>
<dbReference type="InterPro" id="IPR018062">
    <property type="entry name" value="HTH_AraC-typ_CS"/>
</dbReference>
<protein>
    <submittedName>
        <fullName evidence="5">DNA-binding transcriptional regulator AraC</fullName>
    </submittedName>
</protein>
<evidence type="ECO:0000313" key="6">
    <source>
        <dbReference type="Proteomes" id="UP000612362"/>
    </source>
</evidence>
<dbReference type="InterPro" id="IPR020449">
    <property type="entry name" value="Tscrpt_reg_AraC-type_HTH"/>
</dbReference>
<dbReference type="InterPro" id="IPR037923">
    <property type="entry name" value="HTH-like"/>
</dbReference>
<dbReference type="GO" id="GO:0043565">
    <property type="term" value="F:sequence-specific DNA binding"/>
    <property type="evidence" value="ECO:0007669"/>
    <property type="project" value="InterPro"/>
</dbReference>
<dbReference type="PANTHER" id="PTHR43280:SF11">
    <property type="entry name" value="RCS-SPECIFIC HTH-TYPE TRANSCRIPTIONAL ACTIVATOR RCLR"/>
    <property type="match status" value="1"/>
</dbReference>
<dbReference type="InterPro" id="IPR018060">
    <property type="entry name" value="HTH_AraC"/>
</dbReference>
<keyword evidence="6" id="KW-1185">Reference proteome</keyword>